<accession>A0AAV9ZLR4</accession>
<comment type="caution">
    <text evidence="2">The sequence shown here is derived from an EMBL/GenBank/DDBJ whole genome shotgun (WGS) entry which is preliminary data.</text>
</comment>
<sequence length="292" mass="32450">MRLPATIPKNSSAYRGPILFHSDGPGGSGVDMMLVGASIPRVITHARRESSAIERKQKNLESINIETKFIGRLSDSVCSELPGCGWDPQLQPLEADVFCGLQKAPVRFGPGSNSVIQTTNSEDLGSLWAKELREVHWLHTIHTDGRELVGKSQKQTFFEESAQHMMNFGNGWSRGTATSSAQSLELVSDYRVRTISSNETRGNMSRKAEKSQDIARDQFRITTGTEENLETAAVHQRVASQEYREQKHTAGEKTSPIRNRGTWAFGKKNSTRSGPWRINLLGGTRFLEKPLP</sequence>
<dbReference type="Proteomes" id="UP001362999">
    <property type="component" value="Unassembled WGS sequence"/>
</dbReference>
<dbReference type="EMBL" id="JAWWNJ010000132">
    <property type="protein sequence ID" value="KAK6985211.1"/>
    <property type="molecule type" value="Genomic_DNA"/>
</dbReference>
<evidence type="ECO:0000313" key="3">
    <source>
        <dbReference type="Proteomes" id="UP001362999"/>
    </source>
</evidence>
<protein>
    <submittedName>
        <fullName evidence="2">Uncharacterized protein</fullName>
    </submittedName>
</protein>
<dbReference type="AlphaFoldDB" id="A0AAV9ZLR4"/>
<reference evidence="2 3" key="1">
    <citation type="journal article" date="2024" name="J Genomics">
        <title>Draft genome sequencing and assembly of Favolaschia claudopus CIRM-BRFM 2984 isolated from oak limbs.</title>
        <authorList>
            <person name="Navarro D."/>
            <person name="Drula E."/>
            <person name="Chaduli D."/>
            <person name="Cazenave R."/>
            <person name="Ahrendt S."/>
            <person name="Wang J."/>
            <person name="Lipzen A."/>
            <person name="Daum C."/>
            <person name="Barry K."/>
            <person name="Grigoriev I.V."/>
            <person name="Favel A."/>
            <person name="Rosso M.N."/>
            <person name="Martin F."/>
        </authorList>
    </citation>
    <scope>NUCLEOTIDE SEQUENCE [LARGE SCALE GENOMIC DNA]</scope>
    <source>
        <strain evidence="2 3">CIRM-BRFM 2984</strain>
    </source>
</reference>
<organism evidence="2 3">
    <name type="scientific">Favolaschia claudopus</name>
    <dbReference type="NCBI Taxonomy" id="2862362"/>
    <lineage>
        <taxon>Eukaryota</taxon>
        <taxon>Fungi</taxon>
        <taxon>Dikarya</taxon>
        <taxon>Basidiomycota</taxon>
        <taxon>Agaricomycotina</taxon>
        <taxon>Agaricomycetes</taxon>
        <taxon>Agaricomycetidae</taxon>
        <taxon>Agaricales</taxon>
        <taxon>Marasmiineae</taxon>
        <taxon>Mycenaceae</taxon>
        <taxon>Favolaschia</taxon>
    </lineage>
</organism>
<keyword evidence="3" id="KW-1185">Reference proteome</keyword>
<feature type="compositionally biased region" description="Basic and acidic residues" evidence="1">
    <location>
        <begin position="242"/>
        <end position="251"/>
    </location>
</feature>
<gene>
    <name evidence="2" type="ORF">R3P38DRAFT_2805935</name>
</gene>
<feature type="region of interest" description="Disordered" evidence="1">
    <location>
        <begin position="241"/>
        <end position="260"/>
    </location>
</feature>
<evidence type="ECO:0000313" key="2">
    <source>
        <dbReference type="EMBL" id="KAK6985211.1"/>
    </source>
</evidence>
<evidence type="ECO:0000256" key="1">
    <source>
        <dbReference type="SAM" id="MobiDB-lite"/>
    </source>
</evidence>
<proteinExistence type="predicted"/>
<name>A0AAV9ZLR4_9AGAR</name>